<keyword evidence="1" id="KW-1133">Transmembrane helix</keyword>
<keyword evidence="3" id="KW-1185">Reference proteome</keyword>
<dbReference type="InterPro" id="IPR010288">
    <property type="entry name" value="EcsB_ABC"/>
</dbReference>
<feature type="transmembrane region" description="Helical" evidence="1">
    <location>
        <begin position="56"/>
        <end position="74"/>
    </location>
</feature>
<keyword evidence="1" id="KW-0812">Transmembrane</keyword>
<feature type="transmembrane region" description="Helical" evidence="1">
    <location>
        <begin position="192"/>
        <end position="210"/>
    </location>
</feature>
<gene>
    <name evidence="2" type="ORF">J2S19_002472</name>
</gene>
<feature type="transmembrane region" description="Helical" evidence="1">
    <location>
        <begin position="297"/>
        <end position="323"/>
    </location>
</feature>
<feature type="transmembrane region" description="Helical" evidence="1">
    <location>
        <begin position="361"/>
        <end position="380"/>
    </location>
</feature>
<evidence type="ECO:0000313" key="3">
    <source>
        <dbReference type="Proteomes" id="UP001234495"/>
    </source>
</evidence>
<feature type="transmembrane region" description="Helical" evidence="1">
    <location>
        <begin position="21"/>
        <end position="44"/>
    </location>
</feature>
<dbReference type="RefSeq" id="WP_307341734.1">
    <property type="nucleotide sequence ID" value="NZ_JAUSUD010000010.1"/>
</dbReference>
<comment type="caution">
    <text evidence="2">The sequence shown here is derived from an EMBL/GenBank/DDBJ whole genome shotgun (WGS) entry which is preliminary data.</text>
</comment>
<dbReference type="EMBL" id="JAUSUD010000010">
    <property type="protein sequence ID" value="MDQ0231210.1"/>
    <property type="molecule type" value="Genomic_DNA"/>
</dbReference>
<dbReference type="Pfam" id="PF05975">
    <property type="entry name" value="EcsB"/>
    <property type="match status" value="1"/>
</dbReference>
<sequence>MSGLQLFYIRLKQDYRSQWKIVRSIFDWTIIIYLAVPALVFLAIFYRSWWQQAPEWLATFPTISFAMLCYILAWQGNCRTYMEEADQLYLLQHKVKIVNMRTMAMVYSVSLTFLKWIALFILFLPITRHFPEWNAGNFTSVFLYFLSLNIALLSCKQVFNQYRFWKKWSFATVTFICLSILTFIVVHQLTVTFFLVLSIIFLGFSVRQLTSYQRQFKTFYKDVDDEKKRKVLLTSFVFSINPEIHMHKQKPKKRSVLLWRNSKRIFKKRTAANGVTELFIKAFFRDSSLIYNYLQMLSLTTVLIVLTPIWMKWLFFIGFYFFFNEWLKLTFQDLIKQNPYLLIDREKKQYLLQAQIKSQRIIGAPGIVYMLIITSLATWLSSIF</sequence>
<feature type="transmembrane region" description="Helical" evidence="1">
    <location>
        <begin position="168"/>
        <end position="186"/>
    </location>
</feature>
<reference evidence="2 3" key="1">
    <citation type="submission" date="2023-07" db="EMBL/GenBank/DDBJ databases">
        <title>Genomic Encyclopedia of Type Strains, Phase IV (KMG-IV): sequencing the most valuable type-strain genomes for metagenomic binning, comparative biology and taxonomic classification.</title>
        <authorList>
            <person name="Goeker M."/>
        </authorList>
    </citation>
    <scope>NUCLEOTIDE SEQUENCE [LARGE SCALE GENOMIC DNA]</scope>
    <source>
        <strain evidence="2 3">DSM 29005</strain>
    </source>
</reference>
<proteinExistence type="predicted"/>
<evidence type="ECO:0000313" key="2">
    <source>
        <dbReference type="EMBL" id="MDQ0231210.1"/>
    </source>
</evidence>
<evidence type="ECO:0000256" key="1">
    <source>
        <dbReference type="SAM" id="Phobius"/>
    </source>
</evidence>
<name>A0ABT9ZGW3_9BACI</name>
<dbReference type="Proteomes" id="UP001234495">
    <property type="component" value="Unassembled WGS sequence"/>
</dbReference>
<accession>A0ABT9ZGW3</accession>
<organism evidence="2 3">
    <name type="scientific">Metabacillus malikii</name>
    <dbReference type="NCBI Taxonomy" id="1504265"/>
    <lineage>
        <taxon>Bacteria</taxon>
        <taxon>Bacillati</taxon>
        <taxon>Bacillota</taxon>
        <taxon>Bacilli</taxon>
        <taxon>Bacillales</taxon>
        <taxon>Bacillaceae</taxon>
        <taxon>Metabacillus</taxon>
    </lineage>
</organism>
<feature type="transmembrane region" description="Helical" evidence="1">
    <location>
        <begin position="138"/>
        <end position="156"/>
    </location>
</feature>
<keyword evidence="1" id="KW-0472">Membrane</keyword>
<feature type="transmembrane region" description="Helical" evidence="1">
    <location>
        <begin position="104"/>
        <end position="126"/>
    </location>
</feature>
<protein>
    <submittedName>
        <fullName evidence="2">ABC-type exoprotein transport system permease subunit</fullName>
    </submittedName>
</protein>